<protein>
    <recommendedName>
        <fullName evidence="3">CRAL-TRIO domain-containing protein</fullName>
    </recommendedName>
</protein>
<dbReference type="Gene3D" id="3.40.525.10">
    <property type="entry name" value="CRAL-TRIO lipid binding domain"/>
    <property type="match status" value="1"/>
</dbReference>
<dbReference type="AlphaFoldDB" id="A0A5N5K0W5"/>
<dbReference type="CDD" id="cd00170">
    <property type="entry name" value="SEC14"/>
    <property type="match status" value="1"/>
</dbReference>
<organism evidence="1 2">
    <name type="scientific">Salix brachista</name>
    <dbReference type="NCBI Taxonomy" id="2182728"/>
    <lineage>
        <taxon>Eukaryota</taxon>
        <taxon>Viridiplantae</taxon>
        <taxon>Streptophyta</taxon>
        <taxon>Embryophyta</taxon>
        <taxon>Tracheophyta</taxon>
        <taxon>Spermatophyta</taxon>
        <taxon>Magnoliopsida</taxon>
        <taxon>eudicotyledons</taxon>
        <taxon>Gunneridae</taxon>
        <taxon>Pentapetalae</taxon>
        <taxon>rosids</taxon>
        <taxon>fabids</taxon>
        <taxon>Malpighiales</taxon>
        <taxon>Salicaceae</taxon>
        <taxon>Saliceae</taxon>
        <taxon>Salix</taxon>
    </lineage>
</organism>
<dbReference type="SUPFAM" id="SSF52087">
    <property type="entry name" value="CRAL/TRIO domain"/>
    <property type="match status" value="1"/>
</dbReference>
<dbReference type="EMBL" id="VDCV01000015">
    <property type="protein sequence ID" value="KAB5525231.1"/>
    <property type="molecule type" value="Genomic_DNA"/>
</dbReference>
<keyword evidence="2" id="KW-1185">Reference proteome</keyword>
<name>A0A5N5K0W5_9ROSI</name>
<proteinExistence type="predicted"/>
<dbReference type="PANTHER" id="PTHR46277">
    <property type="entry name" value="OS03G0850700 PROTEIN"/>
    <property type="match status" value="1"/>
</dbReference>
<evidence type="ECO:0000313" key="2">
    <source>
        <dbReference type="Proteomes" id="UP000326939"/>
    </source>
</evidence>
<sequence>MSHDIPNFSRSGFLDSIDNDLGISCLKSRYLKWRREFVPHGSISLLETPNEVAQNKMFLQGSDKKGRPITVILGARHFQSKGGCHQDKRKLLSLETLEGWGYVNRDIHGYLGGLSILQEYYPERLTKIVFVDNSKLKSTLLEEIDQSQIPDIYGGDLPLIPNHESK</sequence>
<evidence type="ECO:0008006" key="3">
    <source>
        <dbReference type="Google" id="ProtNLM"/>
    </source>
</evidence>
<dbReference type="Proteomes" id="UP000326939">
    <property type="component" value="Chromosome 15"/>
</dbReference>
<gene>
    <name evidence="1" type="ORF">DKX38_022980</name>
</gene>
<comment type="caution">
    <text evidence="1">The sequence shown here is derived from an EMBL/GenBank/DDBJ whole genome shotgun (WGS) entry which is preliminary data.</text>
</comment>
<dbReference type="InterPro" id="IPR001251">
    <property type="entry name" value="CRAL-TRIO_dom"/>
</dbReference>
<accession>A0A5N5K0W5</accession>
<evidence type="ECO:0000313" key="1">
    <source>
        <dbReference type="EMBL" id="KAB5525231.1"/>
    </source>
</evidence>
<reference evidence="2" key="1">
    <citation type="journal article" date="2019" name="Gigascience">
        <title>De novo genome assembly of the endangered Acer yangbiense, a plant species with extremely small populations endemic to Yunnan Province, China.</title>
        <authorList>
            <person name="Yang J."/>
            <person name="Wariss H.M."/>
            <person name="Tao L."/>
            <person name="Zhang R."/>
            <person name="Yun Q."/>
            <person name="Hollingsworth P."/>
            <person name="Dao Z."/>
            <person name="Luo G."/>
            <person name="Guo H."/>
            <person name="Ma Y."/>
            <person name="Sun W."/>
        </authorList>
    </citation>
    <scope>NUCLEOTIDE SEQUENCE [LARGE SCALE GENOMIC DNA]</scope>
    <source>
        <strain evidence="2">cv. br00</strain>
    </source>
</reference>
<dbReference type="PANTHER" id="PTHR46277:SF19">
    <property type="entry name" value="RANDOM SLUG PROTEIN 5-LIKE"/>
    <property type="match status" value="1"/>
</dbReference>
<dbReference type="InterPro" id="IPR036865">
    <property type="entry name" value="CRAL-TRIO_dom_sf"/>
</dbReference>